<protein>
    <recommendedName>
        <fullName evidence="3">tetrahydrofolate synthase</fullName>
        <ecNumber evidence="3">6.3.2.17</ecNumber>
    </recommendedName>
    <alternativeName>
        <fullName evidence="11">Folylpoly-gamma-glutamate synthetase</fullName>
    </alternativeName>
    <alternativeName>
        <fullName evidence="10">Tetrahydrofolylpolyglutamate synthase</fullName>
    </alternativeName>
</protein>
<comment type="caution">
    <text evidence="13">The sequence shown here is derived from an EMBL/GenBank/DDBJ whole genome shotgun (WGS) entry which is preliminary data.</text>
</comment>
<dbReference type="RefSeq" id="XP_062747376.1">
    <property type="nucleotide sequence ID" value="XM_062884535.1"/>
</dbReference>
<dbReference type="GeneID" id="87904442"/>
<dbReference type="PANTHER" id="PTHR11136">
    <property type="entry name" value="FOLYLPOLYGLUTAMATE SYNTHASE-RELATED"/>
    <property type="match status" value="1"/>
</dbReference>
<comment type="pathway">
    <text evidence="1">Cofactor biosynthesis; tetrahydrofolylpolyglutamate biosynthesis.</text>
</comment>
<evidence type="ECO:0000313" key="14">
    <source>
        <dbReference type="Proteomes" id="UP001323405"/>
    </source>
</evidence>
<keyword evidence="7" id="KW-0547">Nucleotide-binding</keyword>
<evidence type="ECO:0000256" key="6">
    <source>
        <dbReference type="ARBA" id="ARBA00022723"/>
    </source>
</evidence>
<sequence>MAPVRFHLSSHSQPNVAEPQLRMQAIYRSLSRQPAISTITNSRFQQPSFIPSRVPTSFSLPAYISSHPRRPIHITPNMSSSVSYQKALSRLSALQSNLAITSLFTVPLPDGTDRNAAAIPEMLFWLSRAGLSPESIASSGLKCVHVAGTKGKGSVSAFVGSILAQYSNPSTQKVGVYTSPHLVDQRERISLLSPQEKEGMINEEKFGKYVNLVWDTMTAEARKQLGAEAKEEELEGPGTKPFYFRFLTIVALRAFLDEGVRDAVVECGIGGEYDSTNVLTEESVSAAVVTQLGIDHVGMLGDTVEKIAWHKAGIFKRGVKAFTIRHPRETVGEVLRERAREKGAELVEIGEEEVKGWKGVEGGMLQGPFQKGNMALAVYAAREHLVKTGHEFEGRFGVDEEWGLDDIPDKFVKGLREASLRGRCEVVRDGKDGTEWLVDGAHTEDSLAGVGEWFASRAGDGLSVLVFNQQERDPKILLTALLKGAEKEASGSKEVFTHAFFTRNEELPPNEGEKRDLSVQTKALEIMKEYNGEVESRVSDNVQLTIEGVKYLTAKARAEGKECRVLATGSFHLVGTVLKRISA</sequence>
<keyword evidence="5" id="KW-0436">Ligase</keyword>
<organism evidence="13 14">
    <name type="scientific">Podospora pseudocomata</name>
    <dbReference type="NCBI Taxonomy" id="2093779"/>
    <lineage>
        <taxon>Eukaryota</taxon>
        <taxon>Fungi</taxon>
        <taxon>Dikarya</taxon>
        <taxon>Ascomycota</taxon>
        <taxon>Pezizomycotina</taxon>
        <taxon>Sordariomycetes</taxon>
        <taxon>Sordariomycetidae</taxon>
        <taxon>Sordariales</taxon>
        <taxon>Podosporaceae</taxon>
        <taxon>Podospora</taxon>
    </lineage>
</organism>
<keyword evidence="8" id="KW-0067">ATP-binding</keyword>
<evidence type="ECO:0000256" key="2">
    <source>
        <dbReference type="ARBA" id="ARBA00008276"/>
    </source>
</evidence>
<evidence type="ECO:0000256" key="4">
    <source>
        <dbReference type="ARBA" id="ARBA00022563"/>
    </source>
</evidence>
<dbReference type="EC" id="6.3.2.17" evidence="3"/>
<evidence type="ECO:0000256" key="1">
    <source>
        <dbReference type="ARBA" id="ARBA00005150"/>
    </source>
</evidence>
<evidence type="ECO:0000256" key="5">
    <source>
        <dbReference type="ARBA" id="ARBA00022598"/>
    </source>
</evidence>
<dbReference type="SUPFAM" id="SSF53623">
    <property type="entry name" value="MurD-like peptide ligases, catalytic domain"/>
    <property type="match status" value="1"/>
</dbReference>
<keyword evidence="6" id="KW-0479">Metal-binding</keyword>
<dbReference type="InterPro" id="IPR036565">
    <property type="entry name" value="Mur-like_cat_sf"/>
</dbReference>
<dbReference type="EMBL" id="JAFFHA010000002">
    <property type="protein sequence ID" value="KAK4658404.1"/>
    <property type="molecule type" value="Genomic_DNA"/>
</dbReference>
<keyword evidence="9" id="KW-0460">Magnesium</keyword>
<dbReference type="InterPro" id="IPR018109">
    <property type="entry name" value="Folylpolyglutamate_synth_CS"/>
</dbReference>
<dbReference type="InterPro" id="IPR036615">
    <property type="entry name" value="Mur_ligase_C_dom_sf"/>
</dbReference>
<dbReference type="Gene3D" id="3.40.1190.10">
    <property type="entry name" value="Mur-like, catalytic domain"/>
    <property type="match status" value="1"/>
</dbReference>
<proteinExistence type="inferred from homology"/>
<dbReference type="PROSITE" id="PS01012">
    <property type="entry name" value="FOLYLPOLYGLU_SYNT_2"/>
    <property type="match status" value="1"/>
</dbReference>
<evidence type="ECO:0000256" key="7">
    <source>
        <dbReference type="ARBA" id="ARBA00022741"/>
    </source>
</evidence>
<name>A0ABR0GS48_9PEZI</name>
<dbReference type="NCBIfam" id="TIGR01499">
    <property type="entry name" value="folC"/>
    <property type="match status" value="1"/>
</dbReference>
<evidence type="ECO:0000256" key="12">
    <source>
        <dbReference type="ARBA" id="ARBA00047493"/>
    </source>
</evidence>
<evidence type="ECO:0000256" key="8">
    <source>
        <dbReference type="ARBA" id="ARBA00022840"/>
    </source>
</evidence>
<dbReference type="PANTHER" id="PTHR11136:SF5">
    <property type="entry name" value="FOLYLPOLYGLUTAMATE SYNTHASE, MITOCHONDRIAL"/>
    <property type="match status" value="1"/>
</dbReference>
<keyword evidence="4" id="KW-0554">One-carbon metabolism</keyword>
<reference evidence="13 14" key="1">
    <citation type="journal article" date="2023" name="bioRxiv">
        <title>High-quality genome assemblies of four members of thePodospora anserinaspecies complex.</title>
        <authorList>
            <person name="Ament-Velasquez S.L."/>
            <person name="Vogan A.A."/>
            <person name="Wallerman O."/>
            <person name="Hartmann F."/>
            <person name="Gautier V."/>
            <person name="Silar P."/>
            <person name="Giraud T."/>
            <person name="Johannesson H."/>
        </authorList>
    </citation>
    <scope>NUCLEOTIDE SEQUENCE [LARGE SCALE GENOMIC DNA]</scope>
    <source>
        <strain evidence="13 14">CBS 415.72m</strain>
    </source>
</reference>
<comment type="catalytic activity">
    <reaction evidence="12">
        <text>(6S)-5,6,7,8-tetrahydrofolyl-(gamma-L-Glu)(n) + L-glutamate + ATP = (6S)-5,6,7,8-tetrahydrofolyl-(gamma-L-Glu)(n+1) + ADP + phosphate + H(+)</text>
        <dbReference type="Rhea" id="RHEA:10580"/>
        <dbReference type="Rhea" id="RHEA-COMP:14738"/>
        <dbReference type="Rhea" id="RHEA-COMP:14740"/>
        <dbReference type="ChEBI" id="CHEBI:15378"/>
        <dbReference type="ChEBI" id="CHEBI:29985"/>
        <dbReference type="ChEBI" id="CHEBI:30616"/>
        <dbReference type="ChEBI" id="CHEBI:43474"/>
        <dbReference type="ChEBI" id="CHEBI:141005"/>
        <dbReference type="ChEBI" id="CHEBI:456216"/>
        <dbReference type="EC" id="6.3.2.17"/>
    </reaction>
</comment>
<gene>
    <name evidence="13" type="ORF">QC762_101510</name>
</gene>
<evidence type="ECO:0000256" key="9">
    <source>
        <dbReference type="ARBA" id="ARBA00022842"/>
    </source>
</evidence>
<comment type="similarity">
    <text evidence="2">Belongs to the folylpolyglutamate synthase family.</text>
</comment>
<dbReference type="SUPFAM" id="SSF53244">
    <property type="entry name" value="MurD-like peptide ligases, peptide-binding domain"/>
    <property type="match status" value="1"/>
</dbReference>
<evidence type="ECO:0000256" key="3">
    <source>
        <dbReference type="ARBA" id="ARBA00013025"/>
    </source>
</evidence>
<keyword evidence="14" id="KW-1185">Reference proteome</keyword>
<dbReference type="Gene3D" id="3.90.190.20">
    <property type="entry name" value="Mur ligase, C-terminal domain"/>
    <property type="match status" value="1"/>
</dbReference>
<accession>A0ABR0GS48</accession>
<dbReference type="InterPro" id="IPR001645">
    <property type="entry name" value="Folylpolyglutamate_synth"/>
</dbReference>
<dbReference type="PROSITE" id="PS01011">
    <property type="entry name" value="FOLYLPOLYGLU_SYNT_1"/>
    <property type="match status" value="1"/>
</dbReference>
<evidence type="ECO:0000256" key="11">
    <source>
        <dbReference type="ARBA" id="ARBA00030876"/>
    </source>
</evidence>
<evidence type="ECO:0000256" key="10">
    <source>
        <dbReference type="ARBA" id="ARBA00030592"/>
    </source>
</evidence>
<dbReference type="Proteomes" id="UP001323405">
    <property type="component" value="Unassembled WGS sequence"/>
</dbReference>
<evidence type="ECO:0000313" key="13">
    <source>
        <dbReference type="EMBL" id="KAK4658404.1"/>
    </source>
</evidence>